<feature type="chain" id="PRO_5040786204" evidence="1">
    <location>
        <begin position="24"/>
        <end position="342"/>
    </location>
</feature>
<dbReference type="InterPro" id="IPR013078">
    <property type="entry name" value="His_Pase_superF_clade-1"/>
</dbReference>
<gene>
    <name evidence="2" type="ORF">C5U48_04320</name>
</gene>
<evidence type="ECO:0000313" key="2">
    <source>
        <dbReference type="EMBL" id="PQM53390.1"/>
    </source>
</evidence>
<protein>
    <submittedName>
        <fullName evidence="2">Histidine phosphatase family protein</fullName>
    </submittedName>
</protein>
<dbReference type="Gene3D" id="3.40.50.1240">
    <property type="entry name" value="Phosphoglycerate mutase-like"/>
    <property type="match status" value="1"/>
</dbReference>
<name>A0A9X7IQH3_9MYCO</name>
<organism evidence="2 3">
    <name type="scientific">Mycolicibacter virginiensis</name>
    <dbReference type="NCBI Taxonomy" id="1795032"/>
    <lineage>
        <taxon>Bacteria</taxon>
        <taxon>Bacillati</taxon>
        <taxon>Actinomycetota</taxon>
        <taxon>Actinomycetes</taxon>
        <taxon>Mycobacteriales</taxon>
        <taxon>Mycobacteriaceae</taxon>
        <taxon>Mycolicibacter</taxon>
    </lineage>
</organism>
<reference evidence="2 3" key="1">
    <citation type="submission" date="2018-02" db="EMBL/GenBank/DDBJ databases">
        <title>Draft genome sequence of Mycobacterium virginiense isolated from mud of a swine farm in Japan.</title>
        <authorList>
            <person name="Ohya K."/>
        </authorList>
    </citation>
    <scope>NUCLEOTIDE SEQUENCE [LARGE SCALE GENOMIC DNA]</scope>
    <source>
        <strain evidence="2 3">GF75</strain>
    </source>
</reference>
<evidence type="ECO:0000313" key="3">
    <source>
        <dbReference type="Proteomes" id="UP000237911"/>
    </source>
</evidence>
<sequence>MQSAAIRPWTTAAVALLGAGAIAAGPVVVPQAAAVTADILLAAQDITLDLVRHGQSADNANDILGTIPPGAPLTELGEQQAAYLADPSNPLHLAAPDFYSGIYASEFLRSQETAGGWLSAAGAPDTPLTILAGLNEINAGWFEGQDLNILTEIAYALPTFMWALGQYWVPMLGSTIDPNGVAFNDRVTDAIAAIYSNTVSDPESSLNDVAFAHAGTIAIWTLMNVKNPDFGLVLSELLDTHTPLGNTGQVVIEGNPTDGWTLVSWAGHEVSATPDLLTGLFVDWRDLNVAPQIATWHILEALQGGDQAEIAAAVQAGFDQVLGAITAFPQAVLDTITGALGG</sequence>
<dbReference type="GO" id="GO:0003824">
    <property type="term" value="F:catalytic activity"/>
    <property type="evidence" value="ECO:0007669"/>
    <property type="project" value="InterPro"/>
</dbReference>
<dbReference type="CDD" id="cd07067">
    <property type="entry name" value="HP_PGM_like"/>
    <property type="match status" value="1"/>
</dbReference>
<dbReference type="InterPro" id="IPR001345">
    <property type="entry name" value="PG/BPGM_mutase_AS"/>
</dbReference>
<dbReference type="EMBL" id="PUEV01000015">
    <property type="protein sequence ID" value="PQM53390.1"/>
    <property type="molecule type" value="Genomic_DNA"/>
</dbReference>
<accession>A0A9X7IQH3</accession>
<dbReference type="Pfam" id="PF00300">
    <property type="entry name" value="His_Phos_1"/>
    <property type="match status" value="1"/>
</dbReference>
<evidence type="ECO:0000256" key="1">
    <source>
        <dbReference type="SAM" id="SignalP"/>
    </source>
</evidence>
<dbReference type="InterPro" id="IPR029033">
    <property type="entry name" value="His_PPase_superfam"/>
</dbReference>
<dbReference type="SUPFAM" id="SSF53254">
    <property type="entry name" value="Phosphoglycerate mutase-like"/>
    <property type="match status" value="1"/>
</dbReference>
<proteinExistence type="predicted"/>
<dbReference type="PROSITE" id="PS00175">
    <property type="entry name" value="PG_MUTASE"/>
    <property type="match status" value="1"/>
</dbReference>
<feature type="signal peptide" evidence="1">
    <location>
        <begin position="1"/>
        <end position="23"/>
    </location>
</feature>
<dbReference type="RefSeq" id="WP_046284962.1">
    <property type="nucleotide sequence ID" value="NZ_PUEV01000015.1"/>
</dbReference>
<keyword evidence="1" id="KW-0732">Signal</keyword>
<keyword evidence="3" id="KW-1185">Reference proteome</keyword>
<dbReference type="SMART" id="SM00855">
    <property type="entry name" value="PGAM"/>
    <property type="match status" value="1"/>
</dbReference>
<dbReference type="Proteomes" id="UP000237911">
    <property type="component" value="Unassembled WGS sequence"/>
</dbReference>
<dbReference type="AlphaFoldDB" id="A0A9X7IQH3"/>
<comment type="caution">
    <text evidence="2">The sequence shown here is derived from an EMBL/GenBank/DDBJ whole genome shotgun (WGS) entry which is preliminary data.</text>
</comment>